<name>A0ACB5SC07_9PEZI</name>
<evidence type="ECO:0000313" key="2">
    <source>
        <dbReference type="Proteomes" id="UP001165186"/>
    </source>
</evidence>
<dbReference type="Proteomes" id="UP001165186">
    <property type="component" value="Unassembled WGS sequence"/>
</dbReference>
<accession>A0ACB5SC07</accession>
<keyword evidence="2" id="KW-1185">Reference proteome</keyword>
<gene>
    <name evidence="1" type="primary">g1224</name>
    <name evidence="1" type="ORF">NpPPO83_00001224</name>
</gene>
<evidence type="ECO:0000313" key="1">
    <source>
        <dbReference type="EMBL" id="GME34063.1"/>
    </source>
</evidence>
<organism evidence="1 2">
    <name type="scientific">Neofusicoccum parvum</name>
    <dbReference type="NCBI Taxonomy" id="310453"/>
    <lineage>
        <taxon>Eukaryota</taxon>
        <taxon>Fungi</taxon>
        <taxon>Dikarya</taxon>
        <taxon>Ascomycota</taxon>
        <taxon>Pezizomycotina</taxon>
        <taxon>Dothideomycetes</taxon>
        <taxon>Dothideomycetes incertae sedis</taxon>
        <taxon>Botryosphaeriales</taxon>
        <taxon>Botryosphaeriaceae</taxon>
        <taxon>Neofusicoccum</taxon>
    </lineage>
</organism>
<dbReference type="EMBL" id="BSXG01000066">
    <property type="protein sequence ID" value="GME34063.1"/>
    <property type="molecule type" value="Genomic_DNA"/>
</dbReference>
<protein>
    <submittedName>
        <fullName evidence="1">Uncharacterized protein</fullName>
    </submittedName>
</protein>
<proteinExistence type="predicted"/>
<sequence length="763" mass="86250">MLLELVHGHLEALKQDFPHSVRVVDRDGGGFPWVYFLRPDAEDALVTRLVDQIALGKTRILAFDGYSRQDCDVLKRFIRDIEVYTDYERHLEAIFKERSSTMKTMYLLRGLLAHGILILTLKKKWNVQYGLHPMRDPVAVPYHAKGVPSDQAEWGHPDVCILLTCLSFYFAGLNVVQLQKCVLQVLQSDDPANEHFQTQIGASGWDIPLFQSQKSQSPERTDTQRTPLTTGFSGTNDNRYLLPLTIEQHDLNSLAYTNANVLTYLLQPRDRGYVLAARNGQRLSEKILLNKVRDLGIRVLIDAGVQILEMDNLTLVKSWMRVDMKAKAALYFNADNKPFIMYRSGTTDLKLPSNARGALTLGLTQTKDHTVQAAMRLRQLATTQSVVFFAPPEVHQSILDHRSRRRTGHQLDSRDVVQWLLEQTCRGIEQLHPLYRAQGIDFYRRSAIASKFPNHIDNKKHRAAFVREIRQVDDHSLQKIYQPRRGEATPQVLEQPSPALATFLAKLRDQTYDSDAPSSTAFQEVEQEREVAHEVEAIRKVQKPILYEALPYRGLHEDLLLFEKTGRPKPASTAHDAAAAALFHHQLFASTEVFRTVKLGKPDDTFLRPVTWLLWSTHTQTALIVTPEEAEDLLARKRRASDDRPLTHLLAYAAPVTRRMATYFNKLDYFAVPPLPAGYAAPRWLPIQLGLFAGRLYFEFDEYNAVAATLLHGGNGSAHGGLAAVEWGSAHCRDSAISSSVGHGAALTFLQEWVTTTDAEVSR</sequence>
<reference evidence="1" key="1">
    <citation type="submission" date="2024-09" db="EMBL/GenBank/DDBJ databases">
        <title>Draft Genome Sequences of Neofusicoccum parvum.</title>
        <authorList>
            <person name="Ashida A."/>
            <person name="Camagna M."/>
            <person name="Tanaka A."/>
            <person name="Takemoto D."/>
        </authorList>
    </citation>
    <scope>NUCLEOTIDE SEQUENCE</scope>
    <source>
        <strain evidence="1">PPO83</strain>
    </source>
</reference>
<comment type="caution">
    <text evidence="1">The sequence shown here is derived from an EMBL/GenBank/DDBJ whole genome shotgun (WGS) entry which is preliminary data.</text>
</comment>